<keyword evidence="7 9" id="KW-0413">Isomerase</keyword>
<dbReference type="PROSITE" id="PS50059">
    <property type="entry name" value="FKBP_PPIASE"/>
    <property type="match status" value="1"/>
</dbReference>
<dbReference type="EMBL" id="CP045851">
    <property type="protein sequence ID" value="QGG93708.1"/>
    <property type="molecule type" value="Genomic_DNA"/>
</dbReference>
<name>A0A5Q2RA49_9ACTN</name>
<dbReference type="PANTHER" id="PTHR47861:SF3">
    <property type="entry name" value="FKBP-TYPE PEPTIDYL-PROLYL CIS-TRANS ISOMERASE SLYD"/>
    <property type="match status" value="1"/>
</dbReference>
<evidence type="ECO:0000256" key="4">
    <source>
        <dbReference type="ARBA" id="ARBA00022490"/>
    </source>
</evidence>
<keyword evidence="5 9" id="KW-0697">Rotamase</keyword>
<evidence type="ECO:0000256" key="8">
    <source>
        <dbReference type="ARBA" id="ARBA00037071"/>
    </source>
</evidence>
<dbReference type="InterPro" id="IPR046357">
    <property type="entry name" value="PPIase_dom_sf"/>
</dbReference>
<evidence type="ECO:0000256" key="6">
    <source>
        <dbReference type="ARBA" id="ARBA00023186"/>
    </source>
</evidence>
<evidence type="ECO:0000256" key="10">
    <source>
        <dbReference type="RuleBase" id="RU003915"/>
    </source>
</evidence>
<proteinExistence type="inferred from homology"/>
<dbReference type="EC" id="5.2.1.8" evidence="10"/>
<evidence type="ECO:0000256" key="3">
    <source>
        <dbReference type="ARBA" id="ARBA00006577"/>
    </source>
</evidence>
<sequence>MPSTGDKVRIHYTGRTEDGATFDSSEGREPLEFTAGVGEIIPGLDNAVLEMAEGETRTVTIPPQEAYGEHQPGLAQTVDRAQLPEGTTEGIPLRAQVDGQEMTLWVTELGETTAVVDANHPLAGKTLVFDVELVAVGA</sequence>
<dbReference type="AlphaFoldDB" id="A0A5Q2RA49"/>
<comment type="subcellular location">
    <subcellularLocation>
        <location evidence="2">Cytoplasm</location>
    </subcellularLocation>
</comment>
<dbReference type="GO" id="GO:0005737">
    <property type="term" value="C:cytoplasm"/>
    <property type="evidence" value="ECO:0007669"/>
    <property type="project" value="UniProtKB-SubCell"/>
</dbReference>
<keyword evidence="6" id="KW-0143">Chaperone</keyword>
<evidence type="ECO:0000256" key="1">
    <source>
        <dbReference type="ARBA" id="ARBA00000971"/>
    </source>
</evidence>
<protein>
    <recommendedName>
        <fullName evidence="10">Peptidyl-prolyl cis-trans isomerase</fullName>
        <ecNumber evidence="10">5.2.1.8</ecNumber>
    </recommendedName>
</protein>
<evidence type="ECO:0000256" key="5">
    <source>
        <dbReference type="ARBA" id="ARBA00023110"/>
    </source>
</evidence>
<reference evidence="12 13" key="1">
    <citation type="submission" date="2019-11" db="EMBL/GenBank/DDBJ databases">
        <authorList>
            <person name="He Y."/>
        </authorList>
    </citation>
    <scope>NUCLEOTIDE SEQUENCE [LARGE SCALE GENOMIC DNA]</scope>
    <source>
        <strain evidence="12 13">SCSIO 58843</strain>
    </source>
</reference>
<evidence type="ECO:0000259" key="11">
    <source>
        <dbReference type="PROSITE" id="PS50059"/>
    </source>
</evidence>
<keyword evidence="4" id="KW-0963">Cytoplasm</keyword>
<dbReference type="Pfam" id="PF00254">
    <property type="entry name" value="FKBP_C"/>
    <property type="match status" value="1"/>
</dbReference>
<dbReference type="RefSeq" id="WP_153757814.1">
    <property type="nucleotide sequence ID" value="NZ_CP045851.1"/>
</dbReference>
<gene>
    <name evidence="12" type="ORF">GH723_00490</name>
</gene>
<evidence type="ECO:0000313" key="12">
    <source>
        <dbReference type="EMBL" id="QGG93708.1"/>
    </source>
</evidence>
<accession>A0A5Q2RA49</accession>
<dbReference type="SUPFAM" id="SSF54534">
    <property type="entry name" value="FKBP-like"/>
    <property type="match status" value="1"/>
</dbReference>
<dbReference type="GO" id="GO:0003755">
    <property type="term" value="F:peptidyl-prolyl cis-trans isomerase activity"/>
    <property type="evidence" value="ECO:0007669"/>
    <property type="project" value="UniProtKB-UniRule"/>
</dbReference>
<evidence type="ECO:0000256" key="2">
    <source>
        <dbReference type="ARBA" id="ARBA00004496"/>
    </source>
</evidence>
<dbReference type="Proteomes" id="UP000334019">
    <property type="component" value="Chromosome"/>
</dbReference>
<dbReference type="PANTHER" id="PTHR47861">
    <property type="entry name" value="FKBP-TYPE PEPTIDYL-PROLYL CIS-TRANS ISOMERASE SLYD"/>
    <property type="match status" value="1"/>
</dbReference>
<comment type="function">
    <text evidence="8">Also involved in hydrogenase metallocenter assembly, probably by participating in the nickel insertion step. This function in hydrogenase biosynthesis requires chaperone activity and the presence of the metal-binding domain, but not PPIase activity.</text>
</comment>
<evidence type="ECO:0000256" key="9">
    <source>
        <dbReference type="PROSITE-ProRule" id="PRU00277"/>
    </source>
</evidence>
<dbReference type="InterPro" id="IPR001179">
    <property type="entry name" value="PPIase_FKBP_dom"/>
</dbReference>
<dbReference type="Gene3D" id="3.10.50.40">
    <property type="match status" value="1"/>
</dbReference>
<dbReference type="GO" id="GO:0042026">
    <property type="term" value="P:protein refolding"/>
    <property type="evidence" value="ECO:0007669"/>
    <property type="project" value="UniProtKB-ARBA"/>
</dbReference>
<evidence type="ECO:0000313" key="13">
    <source>
        <dbReference type="Proteomes" id="UP000334019"/>
    </source>
</evidence>
<comment type="catalytic activity">
    <reaction evidence="1 9 10">
        <text>[protein]-peptidylproline (omega=180) = [protein]-peptidylproline (omega=0)</text>
        <dbReference type="Rhea" id="RHEA:16237"/>
        <dbReference type="Rhea" id="RHEA-COMP:10747"/>
        <dbReference type="Rhea" id="RHEA-COMP:10748"/>
        <dbReference type="ChEBI" id="CHEBI:83833"/>
        <dbReference type="ChEBI" id="CHEBI:83834"/>
        <dbReference type="EC" id="5.2.1.8"/>
    </reaction>
</comment>
<evidence type="ECO:0000256" key="7">
    <source>
        <dbReference type="ARBA" id="ARBA00023235"/>
    </source>
</evidence>
<dbReference type="KEGG" id="atq:GH723_00490"/>
<comment type="similarity">
    <text evidence="3 10">Belongs to the FKBP-type PPIase family.</text>
</comment>
<feature type="domain" description="PPIase FKBP-type" evidence="11">
    <location>
        <begin position="5"/>
        <end position="88"/>
    </location>
</feature>
<organism evidence="12 13">
    <name type="scientific">Actinomarinicola tropica</name>
    <dbReference type="NCBI Taxonomy" id="2789776"/>
    <lineage>
        <taxon>Bacteria</taxon>
        <taxon>Bacillati</taxon>
        <taxon>Actinomycetota</taxon>
        <taxon>Acidimicrobiia</taxon>
        <taxon>Acidimicrobiales</taxon>
        <taxon>Iamiaceae</taxon>
        <taxon>Actinomarinicola</taxon>
    </lineage>
</organism>
<keyword evidence="13" id="KW-1185">Reference proteome</keyword>